<gene>
    <name evidence="5" type="ORF">METZ01_LOCUS297712</name>
</gene>
<keyword evidence="2" id="KW-0863">Zinc-finger</keyword>
<dbReference type="Pfam" id="PF01807">
    <property type="entry name" value="Zn_ribbon_DnaG"/>
    <property type="match status" value="1"/>
</dbReference>
<dbReference type="SUPFAM" id="SSF56731">
    <property type="entry name" value="DNA primase core"/>
    <property type="match status" value="1"/>
</dbReference>
<dbReference type="EMBL" id="UINC01091806">
    <property type="protein sequence ID" value="SVC44858.1"/>
    <property type="molecule type" value="Genomic_DNA"/>
</dbReference>
<keyword evidence="3" id="KW-0862">Zinc</keyword>
<feature type="domain" description="Zinc finger CHC2-type" evidence="4">
    <location>
        <begin position="24"/>
        <end position="77"/>
    </location>
</feature>
<accession>A0A382M8C4</accession>
<dbReference type="SUPFAM" id="SSF57783">
    <property type="entry name" value="Zinc beta-ribbon"/>
    <property type="match status" value="1"/>
</dbReference>
<dbReference type="Gene3D" id="3.90.580.10">
    <property type="entry name" value="Zinc finger, CHC2-type domain"/>
    <property type="match status" value="1"/>
</dbReference>
<dbReference type="GO" id="GO:0008270">
    <property type="term" value="F:zinc ion binding"/>
    <property type="evidence" value="ECO:0007669"/>
    <property type="project" value="UniProtKB-KW"/>
</dbReference>
<dbReference type="PANTHER" id="PTHR30313:SF2">
    <property type="entry name" value="DNA PRIMASE"/>
    <property type="match status" value="1"/>
</dbReference>
<keyword evidence="1" id="KW-0479">Metal-binding</keyword>
<reference evidence="5" key="1">
    <citation type="submission" date="2018-05" db="EMBL/GenBank/DDBJ databases">
        <authorList>
            <person name="Lanie J.A."/>
            <person name="Ng W.-L."/>
            <person name="Kazmierczak K.M."/>
            <person name="Andrzejewski T.M."/>
            <person name="Davidsen T.M."/>
            <person name="Wayne K.J."/>
            <person name="Tettelin H."/>
            <person name="Glass J.I."/>
            <person name="Rusch D."/>
            <person name="Podicherti R."/>
            <person name="Tsui H.-C.T."/>
            <person name="Winkler M.E."/>
        </authorList>
    </citation>
    <scope>NUCLEOTIDE SEQUENCE</scope>
</reference>
<organism evidence="5">
    <name type="scientific">marine metagenome</name>
    <dbReference type="NCBI Taxonomy" id="408172"/>
    <lineage>
        <taxon>unclassified sequences</taxon>
        <taxon>metagenomes</taxon>
        <taxon>ecological metagenomes</taxon>
    </lineage>
</organism>
<dbReference type="InterPro" id="IPR002694">
    <property type="entry name" value="Znf_CHC2"/>
</dbReference>
<sequence>MDSLIRAIFEQCLTGIQWGRNGQHKALCPFHDDNKTKSFSFNDEGLWKCFGCDKGGGMKQFHLELGIAWNGTVSGYTKKPKPKEEAKPIDYSLLKLKADEWHNNLMSPLYEKCESENERYKLERKHSVIIMNRVGKNGDDRLTFPYFDDEGRVIAIKFHKGENGEHPYWYTEGNPDNTYKWYNGWNLSLYKPSERLIIAEGEPDVIKLCKLGFQAICSSAGTNSVPPIIPRLKEWL</sequence>
<proteinExistence type="predicted"/>
<dbReference type="CDD" id="cd01029">
    <property type="entry name" value="TOPRIM_primases"/>
    <property type="match status" value="1"/>
</dbReference>
<dbReference type="AlphaFoldDB" id="A0A382M8C4"/>
<dbReference type="InterPro" id="IPR034154">
    <property type="entry name" value="TOPRIM_DnaG/twinkle"/>
</dbReference>
<dbReference type="GO" id="GO:0003899">
    <property type="term" value="F:DNA-directed RNA polymerase activity"/>
    <property type="evidence" value="ECO:0007669"/>
    <property type="project" value="InterPro"/>
</dbReference>
<dbReference type="GO" id="GO:0005737">
    <property type="term" value="C:cytoplasm"/>
    <property type="evidence" value="ECO:0007669"/>
    <property type="project" value="TreeGrafter"/>
</dbReference>
<dbReference type="GO" id="GO:0003677">
    <property type="term" value="F:DNA binding"/>
    <property type="evidence" value="ECO:0007669"/>
    <property type="project" value="InterPro"/>
</dbReference>
<evidence type="ECO:0000256" key="3">
    <source>
        <dbReference type="ARBA" id="ARBA00022833"/>
    </source>
</evidence>
<dbReference type="InterPro" id="IPR036977">
    <property type="entry name" value="DNA_primase_Znf_CHC2"/>
</dbReference>
<dbReference type="SMART" id="SM00400">
    <property type="entry name" value="ZnF_CHCC"/>
    <property type="match status" value="1"/>
</dbReference>
<protein>
    <recommendedName>
        <fullName evidence="4">Zinc finger CHC2-type domain-containing protein</fullName>
    </recommendedName>
</protein>
<dbReference type="InterPro" id="IPR050219">
    <property type="entry name" value="DnaG_primase"/>
</dbReference>
<evidence type="ECO:0000256" key="2">
    <source>
        <dbReference type="ARBA" id="ARBA00022771"/>
    </source>
</evidence>
<name>A0A382M8C4_9ZZZZ</name>
<evidence type="ECO:0000259" key="4">
    <source>
        <dbReference type="SMART" id="SM00400"/>
    </source>
</evidence>
<dbReference type="PANTHER" id="PTHR30313">
    <property type="entry name" value="DNA PRIMASE"/>
    <property type="match status" value="1"/>
</dbReference>
<dbReference type="GO" id="GO:0006269">
    <property type="term" value="P:DNA replication, synthesis of primer"/>
    <property type="evidence" value="ECO:0007669"/>
    <property type="project" value="TreeGrafter"/>
</dbReference>
<evidence type="ECO:0000313" key="5">
    <source>
        <dbReference type="EMBL" id="SVC44858.1"/>
    </source>
</evidence>
<evidence type="ECO:0000256" key="1">
    <source>
        <dbReference type="ARBA" id="ARBA00022723"/>
    </source>
</evidence>